<feature type="chain" id="PRO_5001717983" evidence="1">
    <location>
        <begin position="20"/>
        <end position="363"/>
    </location>
</feature>
<accession>A0A077F314</accession>
<dbReference type="KEGG" id="palk:PSAKL28_05670"/>
<evidence type="ECO:0000256" key="1">
    <source>
        <dbReference type="SAM" id="SignalP"/>
    </source>
</evidence>
<name>A0A077F314_9PSED</name>
<dbReference type="RefSeq" id="WP_157686995.1">
    <property type="nucleotide sequence ID" value="NZ_CP009048.1"/>
</dbReference>
<dbReference type="Gene3D" id="2.20.110.10">
    <property type="entry name" value="Histone H3 K4-specific methyltransferase SET7/9 N-terminal domain"/>
    <property type="match status" value="1"/>
</dbReference>
<dbReference type="Proteomes" id="UP000028931">
    <property type="component" value="Chromosome"/>
</dbReference>
<dbReference type="OrthoDB" id="5941127at2"/>
<proteinExistence type="predicted"/>
<dbReference type="HOGENOM" id="CLU_058198_0_0_6"/>
<dbReference type="AlphaFoldDB" id="A0A077F314"/>
<dbReference type="EMBL" id="CP009048">
    <property type="protein sequence ID" value="AIL59803.1"/>
    <property type="molecule type" value="Genomic_DNA"/>
</dbReference>
<sequence length="363" mass="40025">MRNLLVASLAAVVLTGCSAEIDNAEVMTRNGLIYKYGDTDPFSGRVVNTPIGLPGISALCNSQVEKGRYSGKSECFYNSQKVYEVEYAAGIKNGTETVFDAKTGAKVSVKNWKSGRLDGTVEEYQNGVLTHRKAFKDGKPDGQETRWTADGSKVITELSWSEGKKFSGYETDSEAKLNYANGQLHGPQSKYDYIVGSLKQFVAAEENYKDGKLDGVQKQYKNILHTAIVQQESEIIYADGTAVSGWIRQFSTPDGKVLQEIKLVQTEQAEDEDFFSGYPGNLVPDGVIQSYNPQTGQLEGQERWVNGVKETQSSLLSTVAAVSAETCQDAWMTEYRKEVGEEAMITSDQIGEWEQWCAEGKLP</sequence>
<keyword evidence="1" id="KW-0732">Signal</keyword>
<dbReference type="SUPFAM" id="SSF82185">
    <property type="entry name" value="Histone H3 K4-specific methyltransferase SET7/9 N-terminal domain"/>
    <property type="match status" value="1"/>
</dbReference>
<dbReference type="PROSITE" id="PS51257">
    <property type="entry name" value="PROKAR_LIPOPROTEIN"/>
    <property type="match status" value="1"/>
</dbReference>
<dbReference type="eggNOG" id="COG2849">
    <property type="taxonomic scope" value="Bacteria"/>
</dbReference>
<evidence type="ECO:0000313" key="3">
    <source>
        <dbReference type="Proteomes" id="UP000028931"/>
    </source>
</evidence>
<evidence type="ECO:0000313" key="2">
    <source>
        <dbReference type="EMBL" id="AIL59803.1"/>
    </source>
</evidence>
<protein>
    <submittedName>
        <fullName evidence="2">Morn variant repeat protein</fullName>
    </submittedName>
</protein>
<reference evidence="2 3" key="1">
    <citation type="submission" date="2014-07" db="EMBL/GenBank/DDBJ databases">
        <authorList>
            <person name="Lee K."/>
            <person name="Lim J.Y."/>
            <person name="Hwang I."/>
        </authorList>
    </citation>
    <scope>NUCLEOTIDE SEQUENCE [LARGE SCALE GENOMIC DNA]</scope>
    <source>
        <strain evidence="2 3">KL28</strain>
    </source>
</reference>
<organism evidence="2 3">
    <name type="scientific">Pseudomonas alkylphenolica</name>
    <dbReference type="NCBI Taxonomy" id="237609"/>
    <lineage>
        <taxon>Bacteria</taxon>
        <taxon>Pseudomonadati</taxon>
        <taxon>Pseudomonadota</taxon>
        <taxon>Gammaproteobacteria</taxon>
        <taxon>Pseudomonadales</taxon>
        <taxon>Pseudomonadaceae</taxon>
        <taxon>Pseudomonas</taxon>
    </lineage>
</organism>
<feature type="signal peptide" evidence="1">
    <location>
        <begin position="1"/>
        <end position="19"/>
    </location>
</feature>
<gene>
    <name evidence="2" type="ORF">PSAKL28_05670</name>
</gene>